<evidence type="ECO:0000313" key="2">
    <source>
        <dbReference type="EMBL" id="GAN31834.1"/>
    </source>
</evidence>
<reference evidence="3" key="1">
    <citation type="journal article" date="2015" name="Genome Announc.">
        <title>Draft Genome Sequence of an Anaerobic Ammonium-Oxidizing Bacterium, "Candidatus Brocadia sinica".</title>
        <authorList>
            <person name="Oshiki M."/>
            <person name="Shinyako-Hata K."/>
            <person name="Satoh H."/>
            <person name="Okabe S."/>
        </authorList>
    </citation>
    <scope>NUCLEOTIDE SEQUENCE [LARGE SCALE GENOMIC DNA]</scope>
    <source>
        <strain evidence="3">JPN1</strain>
    </source>
</reference>
<evidence type="ECO:0000313" key="3">
    <source>
        <dbReference type="Proteomes" id="UP000032309"/>
    </source>
</evidence>
<comment type="caution">
    <text evidence="2">The sequence shown here is derived from an EMBL/GenBank/DDBJ whole genome shotgun (WGS) entry which is preliminary data.</text>
</comment>
<name>A0ABQ0JSY0_9BACT</name>
<accession>A0ABQ0JSY0</accession>
<keyword evidence="3" id="KW-1185">Reference proteome</keyword>
<feature type="region of interest" description="Disordered" evidence="1">
    <location>
        <begin position="456"/>
        <end position="481"/>
    </location>
</feature>
<dbReference type="RefSeq" id="WP_052561762.1">
    <property type="nucleotide sequence ID" value="NZ_BAFN01000001.1"/>
</dbReference>
<dbReference type="Proteomes" id="UP000032309">
    <property type="component" value="Unassembled WGS sequence"/>
</dbReference>
<evidence type="ECO:0000256" key="1">
    <source>
        <dbReference type="SAM" id="MobiDB-lite"/>
    </source>
</evidence>
<organism evidence="2 3">
    <name type="scientific">Candidatus Brocadia sinica JPN1</name>
    <dbReference type="NCBI Taxonomy" id="1197129"/>
    <lineage>
        <taxon>Bacteria</taxon>
        <taxon>Pseudomonadati</taxon>
        <taxon>Planctomycetota</taxon>
        <taxon>Candidatus Brocadiia</taxon>
        <taxon>Candidatus Brocadiales</taxon>
        <taxon>Candidatus Brocadiaceae</taxon>
        <taxon>Candidatus Brocadia</taxon>
    </lineage>
</organism>
<gene>
    <name evidence="2" type="ORF">BROSI_A0338</name>
</gene>
<sequence length="481" mass="54204">MMTFDWSKASSTLKDFGGKPVTLSVPKTGLPFFDVLQLYGAIDLYIGLREDVTIYDAGKEWEITGRRRSHLDGRDESAFKQVWDKKRPDAKEYCSNHLQPHLFKKQIISESYSIEGEKRYDSALQTGIRGISAYSYETLQTGQTSKPECKANIPLGQGLLAFAGKKRTESLGNILFLPVFEGRIDLSKVVSPLRAWLGLPNVICSQALALLSLKSSLFSEGYEKRLSAVAFNTNLGSQRSDNYSGLISIKSTAIDKIETADFAVHGYRIFRTLVGKGWSKKGRDYKATEFASDALAMAYWLMQPVGKHLSSMITSQERLKAKGYSHIFIKQEYVKEVFSMSYGDWKGDHEAVRKFAKAVASAIYFARQSKAGEGEKGKVWYDEVVMLRSAPSARAFRERALILLEQGHREHGQIGTVHRKEDYNPSALLASIGEGRDFETFRDLFRMYLIQESTYKPKESEPEISDADASEINNSKEEEQQ</sequence>
<dbReference type="EMBL" id="BAFN01000001">
    <property type="protein sequence ID" value="GAN31834.1"/>
    <property type="molecule type" value="Genomic_DNA"/>
</dbReference>
<proteinExistence type="predicted"/>
<evidence type="ECO:0008006" key="4">
    <source>
        <dbReference type="Google" id="ProtNLM"/>
    </source>
</evidence>
<protein>
    <recommendedName>
        <fullName evidence="4">CRISPR-associated protein</fullName>
    </recommendedName>
</protein>